<dbReference type="OrthoDB" id="641149at2759"/>
<comment type="similarity">
    <text evidence="9">Belongs to the class I-like SAM-binding methyltransferase superfamily. C5-methyltransferase family.</text>
</comment>
<protein>
    <recommendedName>
        <fullName evidence="2">DNA (cytosine-5-)-methyltransferase</fullName>
        <ecNumber evidence="2">2.1.1.37</ecNumber>
    </recommendedName>
</protein>
<dbReference type="PANTHER" id="PTHR23068">
    <property type="entry name" value="DNA CYTOSINE-5- -METHYLTRANSFERASE 3-RELATED"/>
    <property type="match status" value="1"/>
</dbReference>
<dbReference type="AlphaFoldDB" id="A0A9D4U876"/>
<feature type="active site" evidence="9">
    <location>
        <position position="714"/>
    </location>
</feature>
<dbReference type="SUPFAM" id="SSF53335">
    <property type="entry name" value="S-adenosyl-L-methionine-dependent methyltransferases"/>
    <property type="match status" value="2"/>
</dbReference>
<dbReference type="InterPro" id="IPR030380">
    <property type="entry name" value="SAM_MeTfrase_DRM"/>
</dbReference>
<evidence type="ECO:0000256" key="7">
    <source>
        <dbReference type="ARBA" id="ARBA00023125"/>
    </source>
</evidence>
<sequence length="756" mass="84507">MEGLVDYENSSSSSSNSPDKKKFKRSPRTPHNESEVSSSVVQEDPNERTDEPTQSSALKLYEMGCDFEQILHAITLCGQETKVEDLFDFIQACKCSLEEEKNALGMRIHEENAWMQQTTEPCPSVRMHITDSCGFEEKEDLVMQTQRYTGEASCSKSPHIGDHSTSPLQALEAIGFSKAEVQRASDECSSIDFDVLLNFLLGKNKVEPCIDSFVPPEVDSYENMDCEPAIVSKLLKMGFPFVAIQKAFTLSGSHDFEVLLDVLNAFESLKNEREVAEAKESSHMKQGDESLGARLFDDISSSASEDSLSFRADVLGESVGASHFNSRISYGAESSLRCKPGLKWTGTMEKLWCSYLGSKKKMEFSPLSDSDDSEAEMFRPTLEGKTLKSKGSKRKLEFQAVDKVQSQVGRMMGYGIPGLFIGRPKPLPHLMHGPPYFYFENVAGVPNNEWDTIKRHFNGVDPEFTDSKFFSASRRPRGYVHNLPVEGRTPLSCPPPMTVSEAFPDTQRYWPSWDTREKLNCINTRKAPDSLCGLIRTLFALSDDGRELPYHRQQEIVQACKKWNLVWVGPGRVAPLEPHEMELLLGFDRDHTRGFSSMTDRYDALGNSFQVHTVAYHLSPLRYLYPHGVAVLSLFSGIGGAEVALDKLGVPLKVVIAVEINEKVREVLAGWWRKSGQTGELKLRTDVRDLTYDVLADLVDEVGPIDLIIGGSPCNNLSGNNRVSRVGLSGSESSLFFEFPRILNIVTQVMRDRGFL</sequence>
<dbReference type="InterPro" id="IPR029063">
    <property type="entry name" value="SAM-dependent_MTases_sf"/>
</dbReference>
<dbReference type="PANTHER" id="PTHR23068:SF25">
    <property type="entry name" value="DNA (CYTOSINE-5)-METHYLTRANSFERASE DRM2"/>
    <property type="match status" value="1"/>
</dbReference>
<accession>A0A9D4U876</accession>
<dbReference type="Pfam" id="PF00145">
    <property type="entry name" value="DNA_methylase"/>
    <property type="match status" value="1"/>
</dbReference>
<organism evidence="12 13">
    <name type="scientific">Adiantum capillus-veneris</name>
    <name type="common">Maidenhair fern</name>
    <dbReference type="NCBI Taxonomy" id="13818"/>
    <lineage>
        <taxon>Eukaryota</taxon>
        <taxon>Viridiplantae</taxon>
        <taxon>Streptophyta</taxon>
        <taxon>Embryophyta</taxon>
        <taxon>Tracheophyta</taxon>
        <taxon>Polypodiopsida</taxon>
        <taxon>Polypodiidae</taxon>
        <taxon>Polypodiales</taxon>
        <taxon>Pteridineae</taxon>
        <taxon>Pteridaceae</taxon>
        <taxon>Vittarioideae</taxon>
        <taxon>Adiantum</taxon>
    </lineage>
</organism>
<evidence type="ECO:0000256" key="4">
    <source>
        <dbReference type="ARBA" id="ARBA00022679"/>
    </source>
</evidence>
<feature type="domain" description="SAM-dependent MTase DRM-type" evidence="11">
    <location>
        <begin position="423"/>
        <end position="753"/>
    </location>
</feature>
<evidence type="ECO:0000256" key="6">
    <source>
        <dbReference type="ARBA" id="ARBA00022737"/>
    </source>
</evidence>
<dbReference type="InterPro" id="IPR050390">
    <property type="entry name" value="C5-Methyltransferase"/>
</dbReference>
<evidence type="ECO:0000256" key="2">
    <source>
        <dbReference type="ARBA" id="ARBA00011975"/>
    </source>
</evidence>
<evidence type="ECO:0000256" key="1">
    <source>
        <dbReference type="ARBA" id="ARBA00004123"/>
    </source>
</evidence>
<dbReference type="PROSITE" id="PS51679">
    <property type="entry name" value="SAM_MT_C5"/>
    <property type="match status" value="1"/>
</dbReference>
<dbReference type="PROSITE" id="PS51680">
    <property type="entry name" value="SAM_MT_DRM"/>
    <property type="match status" value="1"/>
</dbReference>
<keyword evidence="6" id="KW-0677">Repeat</keyword>
<evidence type="ECO:0000313" key="13">
    <source>
        <dbReference type="Proteomes" id="UP000886520"/>
    </source>
</evidence>
<keyword evidence="13" id="KW-1185">Reference proteome</keyword>
<feature type="region of interest" description="Disordered" evidence="10">
    <location>
        <begin position="1"/>
        <end position="54"/>
    </location>
</feature>
<dbReference type="Proteomes" id="UP000886520">
    <property type="component" value="Chromosome 21"/>
</dbReference>
<dbReference type="EC" id="2.1.1.37" evidence="2"/>
<proteinExistence type="inferred from homology"/>
<evidence type="ECO:0000256" key="5">
    <source>
        <dbReference type="ARBA" id="ARBA00022691"/>
    </source>
</evidence>
<evidence type="ECO:0000313" key="12">
    <source>
        <dbReference type="EMBL" id="KAI5063306.1"/>
    </source>
</evidence>
<dbReference type="GO" id="GO:0003886">
    <property type="term" value="F:DNA (cytosine-5-)-methyltransferase activity"/>
    <property type="evidence" value="ECO:0007669"/>
    <property type="project" value="UniProtKB-EC"/>
</dbReference>
<comment type="caution">
    <text evidence="12">The sequence shown here is derived from an EMBL/GenBank/DDBJ whole genome shotgun (WGS) entry which is preliminary data.</text>
</comment>
<dbReference type="InterPro" id="IPR001525">
    <property type="entry name" value="C5_MeTfrase"/>
</dbReference>
<reference evidence="12" key="1">
    <citation type="submission" date="2021-01" db="EMBL/GenBank/DDBJ databases">
        <title>Adiantum capillus-veneris genome.</title>
        <authorList>
            <person name="Fang Y."/>
            <person name="Liao Q."/>
        </authorList>
    </citation>
    <scope>NUCLEOTIDE SEQUENCE</scope>
    <source>
        <strain evidence="12">H3</strain>
        <tissue evidence="12">Leaf</tissue>
    </source>
</reference>
<keyword evidence="4 9" id="KW-0808">Transferase</keyword>
<dbReference type="EMBL" id="JABFUD020000021">
    <property type="protein sequence ID" value="KAI5063306.1"/>
    <property type="molecule type" value="Genomic_DNA"/>
</dbReference>
<dbReference type="GO" id="GO:0032259">
    <property type="term" value="P:methylation"/>
    <property type="evidence" value="ECO:0007669"/>
    <property type="project" value="UniProtKB-KW"/>
</dbReference>
<dbReference type="GO" id="GO:0005634">
    <property type="term" value="C:nucleus"/>
    <property type="evidence" value="ECO:0007669"/>
    <property type="project" value="UniProtKB-SubCell"/>
</dbReference>
<evidence type="ECO:0000256" key="8">
    <source>
        <dbReference type="ARBA" id="ARBA00023242"/>
    </source>
</evidence>
<dbReference type="Gene3D" id="3.40.50.150">
    <property type="entry name" value="Vaccinia Virus protein VP39"/>
    <property type="match status" value="2"/>
</dbReference>
<keyword evidence="7" id="KW-0238">DNA-binding</keyword>
<name>A0A9D4U876_ADICA</name>
<keyword evidence="8" id="KW-0539">Nucleus</keyword>
<evidence type="ECO:0000259" key="11">
    <source>
        <dbReference type="PROSITE" id="PS51680"/>
    </source>
</evidence>
<evidence type="ECO:0000256" key="9">
    <source>
        <dbReference type="PROSITE-ProRule" id="PRU01016"/>
    </source>
</evidence>
<keyword evidence="3 9" id="KW-0489">Methyltransferase</keyword>
<evidence type="ECO:0000256" key="3">
    <source>
        <dbReference type="ARBA" id="ARBA00022603"/>
    </source>
</evidence>
<dbReference type="InterPro" id="IPR018117">
    <property type="entry name" value="C5_DNA_meth_AS"/>
</dbReference>
<dbReference type="GO" id="GO:0003677">
    <property type="term" value="F:DNA binding"/>
    <property type="evidence" value="ECO:0007669"/>
    <property type="project" value="UniProtKB-KW"/>
</dbReference>
<evidence type="ECO:0000256" key="10">
    <source>
        <dbReference type="SAM" id="MobiDB-lite"/>
    </source>
</evidence>
<dbReference type="PROSITE" id="PS00094">
    <property type="entry name" value="C5_MTASE_1"/>
    <property type="match status" value="1"/>
</dbReference>
<comment type="subcellular location">
    <subcellularLocation>
        <location evidence="1">Nucleus</location>
    </subcellularLocation>
</comment>
<keyword evidence="5 9" id="KW-0949">S-adenosyl-L-methionine</keyword>
<gene>
    <name evidence="12" type="ORF">GOP47_0021853</name>
</gene>